<evidence type="ECO:0000313" key="2">
    <source>
        <dbReference type="Proteomes" id="UP000237271"/>
    </source>
</evidence>
<name>A0A2P4X1B8_9STRA</name>
<comment type="caution">
    <text evidence="1">The sequence shown here is derived from an EMBL/GenBank/DDBJ whole genome shotgun (WGS) entry which is preliminary data.</text>
</comment>
<dbReference type="AlphaFoldDB" id="A0A2P4X1B8"/>
<evidence type="ECO:0000313" key="1">
    <source>
        <dbReference type="EMBL" id="POM59349.1"/>
    </source>
</evidence>
<gene>
    <name evidence="1" type="ORF">PHPALM_31933</name>
</gene>
<keyword evidence="2" id="KW-1185">Reference proteome</keyword>
<accession>A0A2P4X1B8</accession>
<dbReference type="EMBL" id="NCKW01017203">
    <property type="protein sequence ID" value="POM59349.1"/>
    <property type="molecule type" value="Genomic_DNA"/>
</dbReference>
<dbReference type="OrthoDB" id="140205at2759"/>
<dbReference type="Proteomes" id="UP000237271">
    <property type="component" value="Unassembled WGS sequence"/>
</dbReference>
<reference evidence="1 2" key="1">
    <citation type="journal article" date="2017" name="Genome Biol. Evol.">
        <title>Phytophthora megakarya and P. palmivora, closely related causal agents of cacao black pod rot, underwent increases in genome sizes and gene numbers by different mechanisms.</title>
        <authorList>
            <person name="Ali S.S."/>
            <person name="Shao J."/>
            <person name="Lary D.J."/>
            <person name="Kronmiller B."/>
            <person name="Shen D."/>
            <person name="Strem M.D."/>
            <person name="Amoako-Attah I."/>
            <person name="Akrofi A.Y."/>
            <person name="Begoude B.A."/>
            <person name="Ten Hoopen G.M."/>
            <person name="Coulibaly K."/>
            <person name="Kebe B.I."/>
            <person name="Melnick R.L."/>
            <person name="Guiltinan M.J."/>
            <person name="Tyler B.M."/>
            <person name="Meinhardt L.W."/>
            <person name="Bailey B.A."/>
        </authorList>
    </citation>
    <scope>NUCLEOTIDE SEQUENCE [LARGE SCALE GENOMIC DNA]</scope>
    <source>
        <strain evidence="2">sbr112.9</strain>
    </source>
</reference>
<organism evidence="1 2">
    <name type="scientific">Phytophthora palmivora</name>
    <dbReference type="NCBI Taxonomy" id="4796"/>
    <lineage>
        <taxon>Eukaryota</taxon>
        <taxon>Sar</taxon>
        <taxon>Stramenopiles</taxon>
        <taxon>Oomycota</taxon>
        <taxon>Peronosporomycetes</taxon>
        <taxon>Peronosporales</taxon>
        <taxon>Peronosporaceae</taxon>
        <taxon>Phytophthora</taxon>
    </lineage>
</organism>
<sequence>MAHQSRALERATTAVMQALGSPEQGESPAGGPTEQSTVIPVDPHLLLLAKLVVGVARNPPCRVADNLDRRLQGASNLDDVLAAAIAPVRIPLHESEEMISLRDEVSRSQEQVKDAEDKLAIEFQLRTRAEMFCTQASYGFNADANTLHSVRLDNVALSRQLALANAAIATHAESMTQLGLRVKNAEADAAAAVRMIRKDRERFKTGMVVW</sequence>
<protein>
    <submittedName>
        <fullName evidence="1">Uncharacterized protein</fullName>
    </submittedName>
</protein>
<proteinExistence type="predicted"/>